<evidence type="ECO:0000256" key="8">
    <source>
        <dbReference type="RuleBase" id="RU003733"/>
    </source>
</evidence>
<feature type="binding site" evidence="7">
    <location>
        <position position="310"/>
    </location>
    <ligand>
        <name>ADP</name>
        <dbReference type="ChEBI" id="CHEBI:456216"/>
    </ligand>
</feature>
<feature type="domain" description="Carbohydrate kinase FGGY C-terminal" evidence="10">
    <location>
        <begin position="262"/>
        <end position="449"/>
    </location>
</feature>
<keyword evidence="3 7" id="KW-0547">Nucleotide-binding</keyword>
<dbReference type="Pfam" id="PF02782">
    <property type="entry name" value="FGGY_C"/>
    <property type="match status" value="1"/>
</dbReference>
<feature type="binding site" evidence="7">
    <location>
        <position position="245"/>
    </location>
    <ligand>
        <name>glycerol</name>
        <dbReference type="ChEBI" id="CHEBI:17754"/>
    </ligand>
</feature>
<keyword evidence="12" id="KW-1185">Reference proteome</keyword>
<evidence type="ECO:0000256" key="2">
    <source>
        <dbReference type="ARBA" id="ARBA00022679"/>
    </source>
</evidence>
<sequence>MEKQYILSFDQGTTSCRAILFDRDARIVGIAQKEFTQYYPTPGWVEHDAMEIWGSQMGVAREVLETQGIKPSQVAAIGITNQRETTVVWDRHTGKPIHPAIVWQDRRTAPLCDELKERGLEDYIRETTGLVADAYFSGTKIRWILDNVEGAQERAERGDLLFGTMDTWLVWNLTRGERHVTDYSNASRTLLYNIRTLEWDARMLDELGIPAAMLPEVRPSSEVYGTTGAEMFGGARVPIAGIAGDQQAALFGQACFEKGMVKNTYGTGCFLLMNTGDTPVPSKSGLLTTIAWGLNGKVEYALEGAIFIAGAAVQWLRDELKLIDSAEDSEYYAGKVEDAGGVYVVPAFAGLGAPYWDMYARGAIFGITRGTRKEHITRATLDSLAYQTRDVIDAMQADSGITLKSLRVDGGAVANNVMMQFQADMLGVNVERPRVTESTALGAAYLAGIGVGLWTQQEVAGKVELEHTFEPQMDAECRERSYKGWKKAVRRTMHWERDDQE</sequence>
<dbReference type="EC" id="2.7.1.30" evidence="7"/>
<feature type="binding site" evidence="7">
    <location>
        <position position="83"/>
    </location>
    <ligand>
        <name>sn-glycerol 3-phosphate</name>
        <dbReference type="ChEBI" id="CHEBI:57597"/>
    </ligand>
</feature>
<organism evidence="11 12">
    <name type="scientific">Billgrantia campisalis</name>
    <dbReference type="NCBI Taxonomy" id="74661"/>
    <lineage>
        <taxon>Bacteria</taxon>
        <taxon>Pseudomonadati</taxon>
        <taxon>Pseudomonadota</taxon>
        <taxon>Gammaproteobacteria</taxon>
        <taxon>Oceanospirillales</taxon>
        <taxon>Halomonadaceae</taxon>
        <taxon>Billgrantia</taxon>
    </lineage>
</organism>
<name>A0ABS9PBX5_9GAMM</name>
<feature type="binding site" evidence="7">
    <location>
        <position position="267"/>
    </location>
    <ligand>
        <name>ADP</name>
        <dbReference type="ChEBI" id="CHEBI:456216"/>
    </ligand>
</feature>
<keyword evidence="5 7" id="KW-0319">Glycerol metabolism</keyword>
<dbReference type="GO" id="GO:0004370">
    <property type="term" value="F:glycerol kinase activity"/>
    <property type="evidence" value="ECO:0007669"/>
    <property type="project" value="UniProtKB-EC"/>
</dbReference>
<evidence type="ECO:0000313" key="12">
    <source>
        <dbReference type="Proteomes" id="UP000814385"/>
    </source>
</evidence>
<feature type="binding site" evidence="7">
    <location>
        <position position="83"/>
    </location>
    <ligand>
        <name>glycerol</name>
        <dbReference type="ChEBI" id="CHEBI:17754"/>
    </ligand>
</feature>
<gene>
    <name evidence="7 11" type="primary">glpK</name>
    <name evidence="11" type="ORF">HOP52_16065</name>
</gene>
<dbReference type="PIRSF" id="PIRSF000538">
    <property type="entry name" value="GlpK"/>
    <property type="match status" value="1"/>
</dbReference>
<dbReference type="Proteomes" id="UP000814385">
    <property type="component" value="Unassembled WGS sequence"/>
</dbReference>
<feature type="binding site" evidence="7">
    <location>
        <position position="314"/>
    </location>
    <ligand>
        <name>ATP</name>
        <dbReference type="ChEBI" id="CHEBI:30616"/>
    </ligand>
</feature>
<keyword evidence="4 7" id="KW-0418">Kinase</keyword>
<dbReference type="EMBL" id="JABFUC010000014">
    <property type="protein sequence ID" value="MCG6659274.1"/>
    <property type="molecule type" value="Genomic_DNA"/>
</dbReference>
<feature type="domain" description="Carbohydrate kinase FGGY N-terminal" evidence="9">
    <location>
        <begin position="5"/>
        <end position="252"/>
    </location>
</feature>
<dbReference type="InterPro" id="IPR000577">
    <property type="entry name" value="Carb_kinase_FGGY"/>
</dbReference>
<feature type="binding site" evidence="7">
    <location>
        <position position="13"/>
    </location>
    <ligand>
        <name>ATP</name>
        <dbReference type="ChEBI" id="CHEBI:30616"/>
    </ligand>
</feature>
<feature type="binding site" evidence="7">
    <location>
        <position position="411"/>
    </location>
    <ligand>
        <name>ADP</name>
        <dbReference type="ChEBI" id="CHEBI:456216"/>
    </ligand>
</feature>
<feature type="binding site" evidence="7">
    <location>
        <position position="15"/>
    </location>
    <ligand>
        <name>ATP</name>
        <dbReference type="ChEBI" id="CHEBI:30616"/>
    </ligand>
</feature>
<feature type="binding site" evidence="7">
    <location>
        <position position="411"/>
    </location>
    <ligand>
        <name>ATP</name>
        <dbReference type="ChEBI" id="CHEBI:30616"/>
    </ligand>
</feature>
<comment type="pathway">
    <text evidence="7">Polyol metabolism; glycerol degradation via glycerol kinase pathway; sn-glycerol 3-phosphate from glycerol: step 1/1.</text>
</comment>
<comment type="similarity">
    <text evidence="1 7 8">Belongs to the FGGY kinase family.</text>
</comment>
<feature type="binding site" evidence="7">
    <location>
        <position position="246"/>
    </location>
    <ligand>
        <name>glycerol</name>
        <dbReference type="ChEBI" id="CHEBI:17754"/>
    </ligand>
</feature>
<dbReference type="NCBIfam" id="TIGR01311">
    <property type="entry name" value="glycerol_kin"/>
    <property type="match status" value="1"/>
</dbReference>
<keyword evidence="2 7" id="KW-0808">Transferase</keyword>
<feature type="binding site" evidence="7">
    <location>
        <position position="135"/>
    </location>
    <ligand>
        <name>sn-glycerol 3-phosphate</name>
        <dbReference type="ChEBI" id="CHEBI:57597"/>
    </ligand>
</feature>
<feature type="binding site" evidence="7">
    <location>
        <position position="310"/>
    </location>
    <ligand>
        <name>ATP</name>
        <dbReference type="ChEBI" id="CHEBI:30616"/>
    </ligand>
</feature>
<feature type="binding site" evidence="7">
    <location>
        <position position="415"/>
    </location>
    <ligand>
        <name>ADP</name>
        <dbReference type="ChEBI" id="CHEBI:456216"/>
    </ligand>
</feature>
<evidence type="ECO:0000313" key="11">
    <source>
        <dbReference type="EMBL" id="MCG6659274.1"/>
    </source>
</evidence>
<evidence type="ECO:0000259" key="9">
    <source>
        <dbReference type="Pfam" id="PF00370"/>
    </source>
</evidence>
<evidence type="ECO:0000256" key="1">
    <source>
        <dbReference type="ARBA" id="ARBA00009156"/>
    </source>
</evidence>
<feature type="binding site" evidence="7">
    <location>
        <position position="84"/>
    </location>
    <ligand>
        <name>sn-glycerol 3-phosphate</name>
        <dbReference type="ChEBI" id="CHEBI:57597"/>
    </ligand>
</feature>
<dbReference type="SUPFAM" id="SSF53067">
    <property type="entry name" value="Actin-like ATPase domain"/>
    <property type="match status" value="2"/>
</dbReference>
<evidence type="ECO:0000256" key="3">
    <source>
        <dbReference type="ARBA" id="ARBA00022741"/>
    </source>
</evidence>
<feature type="binding site" evidence="7">
    <location>
        <position position="135"/>
    </location>
    <ligand>
        <name>glycerol</name>
        <dbReference type="ChEBI" id="CHEBI:17754"/>
    </ligand>
</feature>
<dbReference type="InterPro" id="IPR043129">
    <property type="entry name" value="ATPase_NBD"/>
</dbReference>
<dbReference type="InterPro" id="IPR005999">
    <property type="entry name" value="Glycerol_kin"/>
</dbReference>
<evidence type="ECO:0000256" key="4">
    <source>
        <dbReference type="ARBA" id="ARBA00022777"/>
    </source>
</evidence>
<dbReference type="CDD" id="cd07786">
    <property type="entry name" value="FGGY_EcGK_like"/>
    <property type="match status" value="1"/>
</dbReference>
<dbReference type="PROSITE" id="PS00445">
    <property type="entry name" value="FGGY_KINASES_2"/>
    <property type="match status" value="1"/>
</dbReference>
<feature type="binding site" evidence="7">
    <location>
        <position position="13"/>
    </location>
    <ligand>
        <name>ADP</name>
        <dbReference type="ChEBI" id="CHEBI:456216"/>
    </ligand>
</feature>
<dbReference type="Pfam" id="PF00370">
    <property type="entry name" value="FGGY_N"/>
    <property type="match status" value="1"/>
</dbReference>
<dbReference type="NCBIfam" id="NF000756">
    <property type="entry name" value="PRK00047.1"/>
    <property type="match status" value="1"/>
</dbReference>
<dbReference type="PANTHER" id="PTHR10196">
    <property type="entry name" value="SUGAR KINASE"/>
    <property type="match status" value="1"/>
</dbReference>
<dbReference type="PROSITE" id="PS00933">
    <property type="entry name" value="FGGY_KINASES_1"/>
    <property type="match status" value="1"/>
</dbReference>
<feature type="binding site" evidence="7">
    <location>
        <position position="245"/>
    </location>
    <ligand>
        <name>sn-glycerol 3-phosphate</name>
        <dbReference type="ChEBI" id="CHEBI:57597"/>
    </ligand>
</feature>
<comment type="caution">
    <text evidence="11">The sequence shown here is derived from an EMBL/GenBank/DDBJ whole genome shotgun (WGS) entry which is preliminary data.</text>
</comment>
<feature type="binding site" evidence="7">
    <location>
        <position position="14"/>
    </location>
    <ligand>
        <name>ATP</name>
        <dbReference type="ChEBI" id="CHEBI:30616"/>
    </ligand>
</feature>
<feature type="binding site" evidence="7">
    <location>
        <position position="84"/>
    </location>
    <ligand>
        <name>glycerol</name>
        <dbReference type="ChEBI" id="CHEBI:17754"/>
    </ligand>
</feature>
<evidence type="ECO:0000256" key="6">
    <source>
        <dbReference type="ARBA" id="ARBA00022840"/>
    </source>
</evidence>
<feature type="binding site" evidence="7">
    <location>
        <position position="267"/>
    </location>
    <ligand>
        <name>ATP</name>
        <dbReference type="ChEBI" id="CHEBI:30616"/>
    </ligand>
</feature>
<protein>
    <recommendedName>
        <fullName evidence="7">Glycerol kinase</fullName>
        <ecNumber evidence="7">2.7.1.30</ecNumber>
    </recommendedName>
    <alternativeName>
        <fullName evidence="7">ATP:glycerol 3-phosphotransferase</fullName>
    </alternativeName>
    <alternativeName>
        <fullName evidence="7">Glycerokinase</fullName>
        <shortName evidence="7">GK</shortName>
    </alternativeName>
</protein>
<dbReference type="InterPro" id="IPR018485">
    <property type="entry name" value="FGGY_C"/>
</dbReference>
<dbReference type="InterPro" id="IPR018484">
    <property type="entry name" value="FGGY_N"/>
</dbReference>
<dbReference type="InterPro" id="IPR018483">
    <property type="entry name" value="Carb_kinase_FGGY_CS"/>
</dbReference>
<feature type="binding site" evidence="7">
    <location>
        <position position="13"/>
    </location>
    <ligand>
        <name>sn-glycerol 3-phosphate</name>
        <dbReference type="ChEBI" id="CHEBI:57597"/>
    </ligand>
</feature>
<comment type="catalytic activity">
    <reaction evidence="7">
        <text>glycerol + ATP = sn-glycerol 3-phosphate + ADP + H(+)</text>
        <dbReference type="Rhea" id="RHEA:21644"/>
        <dbReference type="ChEBI" id="CHEBI:15378"/>
        <dbReference type="ChEBI" id="CHEBI:17754"/>
        <dbReference type="ChEBI" id="CHEBI:30616"/>
        <dbReference type="ChEBI" id="CHEBI:57597"/>
        <dbReference type="ChEBI" id="CHEBI:456216"/>
        <dbReference type="EC" id="2.7.1.30"/>
    </reaction>
</comment>
<proteinExistence type="inferred from homology"/>
<dbReference type="Gene3D" id="3.30.420.40">
    <property type="match status" value="2"/>
</dbReference>
<reference evidence="11 12" key="1">
    <citation type="submission" date="2020-05" db="EMBL/GenBank/DDBJ databases">
        <title>Comparative genomic analysis of denitrifying bacteria from Halomonas genus.</title>
        <authorList>
            <person name="Wang L."/>
            <person name="Shao Z."/>
        </authorList>
    </citation>
    <scope>NUCLEOTIDE SEQUENCE [LARGE SCALE GENOMIC DNA]</scope>
    <source>
        <strain evidence="11 12">A4</strain>
    </source>
</reference>
<dbReference type="PANTHER" id="PTHR10196:SF69">
    <property type="entry name" value="GLYCEROL KINASE"/>
    <property type="match status" value="1"/>
</dbReference>
<keyword evidence="6 7" id="KW-0067">ATP-binding</keyword>
<dbReference type="RefSeq" id="WP_238978421.1">
    <property type="nucleotide sequence ID" value="NZ_JABFUC010000014.1"/>
</dbReference>
<evidence type="ECO:0000259" key="10">
    <source>
        <dbReference type="Pfam" id="PF02782"/>
    </source>
</evidence>
<feature type="binding site" evidence="7">
    <location>
        <position position="17"/>
    </location>
    <ligand>
        <name>ADP</name>
        <dbReference type="ChEBI" id="CHEBI:456216"/>
    </ligand>
</feature>
<evidence type="ECO:0000256" key="7">
    <source>
        <dbReference type="HAMAP-Rule" id="MF_00186"/>
    </source>
</evidence>
<comment type="activity regulation">
    <text evidence="7">Inhibited by fructose 1,6-bisphosphate (FBP).</text>
</comment>
<dbReference type="HAMAP" id="MF_00186">
    <property type="entry name" value="Glycerol_kin"/>
    <property type="match status" value="1"/>
</dbReference>
<comment type="function">
    <text evidence="7">Key enzyme in the regulation of glycerol uptake and metabolism. Catalyzes the phosphorylation of glycerol to yield sn-glycerol 3-phosphate.</text>
</comment>
<accession>A0ABS9PBX5</accession>
<evidence type="ECO:0000256" key="5">
    <source>
        <dbReference type="ARBA" id="ARBA00022798"/>
    </source>
</evidence>